<evidence type="ECO:0000256" key="6">
    <source>
        <dbReference type="ARBA" id="ARBA00022692"/>
    </source>
</evidence>
<dbReference type="GO" id="GO:0015562">
    <property type="term" value="F:efflux transmembrane transporter activity"/>
    <property type="evidence" value="ECO:0007669"/>
    <property type="project" value="InterPro"/>
</dbReference>
<dbReference type="SUPFAM" id="SSF111369">
    <property type="entry name" value="HlyD-like secretion proteins"/>
    <property type="match status" value="2"/>
</dbReference>
<evidence type="ECO:0000313" key="13">
    <source>
        <dbReference type="EMBL" id="KIH85832.1"/>
    </source>
</evidence>
<sequence>MATEKNATETTPDAGNSRKRKVMLTGLTLLVILGGLGVWGWHEVYGRWSESTDDAYVNGNVVEITPLVTGTVVSIGADDGDLVHEGQVLLNFDPSDAEVGLQSAEANLAKTVRQVRGLYSNVDGMKAQVAEQKSAVQKAQENFTRRKNLAAGGAISQEELSHARDDLTSAQSALSNAEHQLNTSSALVDDTVVSNHPDVKAAAAQLRQAYLANARTTLIAPVTGYVAKRTVQLGQRVQPGTALMAVIPLDQLWIDANFKETQLRDMRIGQPVDIEADLYGSAVKYSGTIDSLGAGTGSAFALLPAQNATGNWIKIVQRVPVRIHINAEELAKHPLRVGLSTQVEVNLHDQSGPVLAQQPPQKASFSTNVYAEQLAQADAVITRLIHENSATAAKTAQR</sequence>
<dbReference type="Pfam" id="PF25963">
    <property type="entry name" value="Beta-barrel_AAEA"/>
    <property type="match status" value="1"/>
</dbReference>
<dbReference type="GO" id="GO:1990961">
    <property type="term" value="P:xenobiotic detoxification by transmembrane export across the plasma membrane"/>
    <property type="evidence" value="ECO:0007669"/>
    <property type="project" value="UniProtKB-ARBA"/>
</dbReference>
<comment type="subcellular location">
    <subcellularLocation>
        <location evidence="1">Cell inner membrane</location>
        <topology evidence="1">Single-pass membrane protein</topology>
        <orientation evidence="1">Periplasmic side</orientation>
    </subcellularLocation>
</comment>
<dbReference type="Gene3D" id="1.10.287.470">
    <property type="entry name" value="Helix hairpin bin"/>
    <property type="match status" value="1"/>
</dbReference>
<dbReference type="GO" id="GO:0005886">
    <property type="term" value="C:plasma membrane"/>
    <property type="evidence" value="ECO:0007669"/>
    <property type="project" value="UniProtKB-SubCell"/>
</dbReference>
<reference evidence="13 14" key="1">
    <citation type="submission" date="2015-01" db="EMBL/GenBank/DDBJ databases">
        <title>Complete genome of Pseudomonas batumici UCM B-321 producer of the batumin antibiotic with strong antistaphilococcal and potential anticancer activity.</title>
        <authorList>
            <person name="Klochko V.V."/>
            <person name="Zelena L.B."/>
            <person name="Elena K.A."/>
            <person name="Reva O.N."/>
        </authorList>
    </citation>
    <scope>NUCLEOTIDE SEQUENCE [LARGE SCALE GENOMIC DNA]</scope>
    <source>
        <strain evidence="13 14">UCM B-321</strain>
    </source>
</reference>
<feature type="domain" description="p-hydroxybenzoic acid efflux pump subunit AaeA-like beta-barrel" evidence="12">
    <location>
        <begin position="253"/>
        <end position="345"/>
    </location>
</feature>
<dbReference type="GO" id="GO:0046677">
    <property type="term" value="P:response to antibiotic"/>
    <property type="evidence" value="ECO:0007669"/>
    <property type="project" value="UniProtKB-ARBA"/>
</dbReference>
<dbReference type="PANTHER" id="PTHR30386">
    <property type="entry name" value="MEMBRANE FUSION SUBUNIT OF EMRAB-TOLC MULTIDRUG EFFLUX PUMP"/>
    <property type="match status" value="1"/>
</dbReference>
<dbReference type="InterPro" id="IPR058633">
    <property type="entry name" value="EmrA/FarA_HH"/>
</dbReference>
<keyword evidence="3" id="KW-0813">Transport</keyword>
<evidence type="ECO:0000313" key="14">
    <source>
        <dbReference type="Proteomes" id="UP000031535"/>
    </source>
</evidence>
<dbReference type="STRING" id="226910.UCMB321_0199"/>
<evidence type="ECO:0000256" key="2">
    <source>
        <dbReference type="ARBA" id="ARBA00009477"/>
    </source>
</evidence>
<protein>
    <submittedName>
        <fullName evidence="13">Membrane fusion component of tripartite multidrug resistance system</fullName>
    </submittedName>
</protein>
<evidence type="ECO:0000256" key="8">
    <source>
        <dbReference type="ARBA" id="ARBA00023136"/>
    </source>
</evidence>
<keyword evidence="7 10" id="KW-1133">Transmembrane helix</keyword>
<dbReference type="Gene3D" id="2.40.30.170">
    <property type="match status" value="1"/>
</dbReference>
<dbReference type="Pfam" id="PF25885">
    <property type="entry name" value="HH_EMRA"/>
    <property type="match status" value="1"/>
</dbReference>
<keyword evidence="5" id="KW-0997">Cell inner membrane</keyword>
<evidence type="ECO:0000259" key="11">
    <source>
        <dbReference type="Pfam" id="PF25885"/>
    </source>
</evidence>
<evidence type="ECO:0000256" key="10">
    <source>
        <dbReference type="SAM" id="Phobius"/>
    </source>
</evidence>
<proteinExistence type="inferred from homology"/>
<comment type="similarity">
    <text evidence="2">Belongs to the membrane fusion protein (MFP) (TC 8.A.1) family.</text>
</comment>
<evidence type="ECO:0000256" key="4">
    <source>
        <dbReference type="ARBA" id="ARBA00022475"/>
    </source>
</evidence>
<feature type="transmembrane region" description="Helical" evidence="10">
    <location>
        <begin position="22"/>
        <end position="41"/>
    </location>
</feature>
<dbReference type="EMBL" id="JXDG01000003">
    <property type="protein sequence ID" value="KIH85832.1"/>
    <property type="molecule type" value="Genomic_DNA"/>
</dbReference>
<dbReference type="AlphaFoldDB" id="A0A0C2ILN8"/>
<dbReference type="OrthoDB" id="9811754at2"/>
<organism evidence="13 14">
    <name type="scientific">Pseudomonas batumici</name>
    <dbReference type="NCBI Taxonomy" id="226910"/>
    <lineage>
        <taxon>Bacteria</taxon>
        <taxon>Pseudomonadati</taxon>
        <taxon>Pseudomonadota</taxon>
        <taxon>Gammaproteobacteria</taxon>
        <taxon>Pseudomonadales</taxon>
        <taxon>Pseudomonadaceae</taxon>
        <taxon>Pseudomonas</taxon>
    </lineage>
</organism>
<dbReference type="PATRIC" id="fig|226910.6.peg.200"/>
<dbReference type="RefSeq" id="WP_040063142.1">
    <property type="nucleotide sequence ID" value="NZ_CP144470.1"/>
</dbReference>
<keyword evidence="9" id="KW-0175">Coiled coil</keyword>
<dbReference type="FunFam" id="2.40.30.170:FF:000003">
    <property type="entry name" value="Multidrug resistance protein A"/>
    <property type="match status" value="1"/>
</dbReference>
<dbReference type="PANTHER" id="PTHR30386:SF19">
    <property type="entry name" value="MULTIDRUG EXPORT PROTEIN EMRA-RELATED"/>
    <property type="match status" value="1"/>
</dbReference>
<keyword evidence="14" id="KW-1185">Reference proteome</keyword>
<comment type="caution">
    <text evidence="13">The sequence shown here is derived from an EMBL/GenBank/DDBJ whole genome shotgun (WGS) entry which is preliminary data.</text>
</comment>
<dbReference type="InterPro" id="IPR050739">
    <property type="entry name" value="MFP"/>
</dbReference>
<dbReference type="GO" id="GO:0015721">
    <property type="term" value="P:bile acid and bile salt transport"/>
    <property type="evidence" value="ECO:0007669"/>
    <property type="project" value="UniProtKB-ARBA"/>
</dbReference>
<evidence type="ECO:0000256" key="5">
    <source>
        <dbReference type="ARBA" id="ARBA00022519"/>
    </source>
</evidence>
<evidence type="ECO:0000256" key="7">
    <source>
        <dbReference type="ARBA" id="ARBA00022989"/>
    </source>
</evidence>
<keyword evidence="8 10" id="KW-0472">Membrane</keyword>
<name>A0A0C2ILN8_9PSED</name>
<gene>
    <name evidence="13" type="ORF">UCMB321_0199</name>
</gene>
<evidence type="ECO:0000256" key="9">
    <source>
        <dbReference type="SAM" id="Coils"/>
    </source>
</evidence>
<dbReference type="Proteomes" id="UP000031535">
    <property type="component" value="Unassembled WGS sequence"/>
</dbReference>
<keyword evidence="6 10" id="KW-0812">Transmembrane</keyword>
<keyword evidence="4" id="KW-1003">Cell membrane</keyword>
<feature type="domain" description="Multidrug export protein EmrA/FarA alpha-helical hairpin" evidence="11">
    <location>
        <begin position="96"/>
        <end position="216"/>
    </location>
</feature>
<evidence type="ECO:0000256" key="3">
    <source>
        <dbReference type="ARBA" id="ARBA00022448"/>
    </source>
</evidence>
<evidence type="ECO:0000259" key="12">
    <source>
        <dbReference type="Pfam" id="PF25963"/>
    </source>
</evidence>
<dbReference type="InterPro" id="IPR058634">
    <property type="entry name" value="AaeA-lik-b-barrel"/>
</dbReference>
<accession>A0A0C2ILN8</accession>
<feature type="coiled-coil region" evidence="9">
    <location>
        <begin position="122"/>
        <end position="180"/>
    </location>
</feature>
<evidence type="ECO:0000256" key="1">
    <source>
        <dbReference type="ARBA" id="ARBA00004383"/>
    </source>
</evidence>